<evidence type="ECO:0000313" key="3">
    <source>
        <dbReference type="Proteomes" id="UP001279410"/>
    </source>
</evidence>
<name>A0AAD3RC80_LATJO</name>
<organism evidence="2 3">
    <name type="scientific">Lates japonicus</name>
    <name type="common">Japanese lates</name>
    <dbReference type="NCBI Taxonomy" id="270547"/>
    <lineage>
        <taxon>Eukaryota</taxon>
        <taxon>Metazoa</taxon>
        <taxon>Chordata</taxon>
        <taxon>Craniata</taxon>
        <taxon>Vertebrata</taxon>
        <taxon>Euteleostomi</taxon>
        <taxon>Actinopterygii</taxon>
        <taxon>Neopterygii</taxon>
        <taxon>Teleostei</taxon>
        <taxon>Neoteleostei</taxon>
        <taxon>Acanthomorphata</taxon>
        <taxon>Carangaria</taxon>
        <taxon>Carangaria incertae sedis</taxon>
        <taxon>Centropomidae</taxon>
        <taxon>Lates</taxon>
    </lineage>
</organism>
<keyword evidence="3" id="KW-1185">Reference proteome</keyword>
<evidence type="ECO:0000256" key="1">
    <source>
        <dbReference type="SAM" id="MobiDB-lite"/>
    </source>
</evidence>
<dbReference type="AlphaFoldDB" id="A0AAD3RC80"/>
<reference evidence="2" key="1">
    <citation type="submission" date="2022-08" db="EMBL/GenBank/DDBJ databases">
        <title>Genome sequencing of akame (Lates japonicus).</title>
        <authorList>
            <person name="Hashiguchi Y."/>
            <person name="Takahashi H."/>
        </authorList>
    </citation>
    <scope>NUCLEOTIDE SEQUENCE</scope>
    <source>
        <strain evidence="2">Kochi</strain>
    </source>
</reference>
<feature type="non-terminal residue" evidence="2">
    <location>
        <position position="220"/>
    </location>
</feature>
<proteinExistence type="predicted"/>
<gene>
    <name evidence="2" type="ORF">AKAME5_001533300</name>
</gene>
<evidence type="ECO:0000313" key="2">
    <source>
        <dbReference type="EMBL" id="GLD63738.1"/>
    </source>
</evidence>
<feature type="region of interest" description="Disordered" evidence="1">
    <location>
        <begin position="1"/>
        <end position="35"/>
    </location>
</feature>
<accession>A0AAD3RC80</accession>
<dbReference type="Gene3D" id="3.40.50.2300">
    <property type="match status" value="1"/>
</dbReference>
<sequence>MKIGRRDGEYEKTEHETERGESEKEMEKGREEGSWHQKHPLLVRYISASPPRQVAMVAIPTLSLLLVLAEWAGLVDASPHLLLRPSPRERDAGAMMNFNIAVIHAGATVQTEAAVAGPGGRVLYPGFGRVYGSLGESVVTQWGSANVIWLQVNDSSPKTVLSQLCELLAARPLQGLVYEEERPPRTAWGPLAPMLEFVSAQTGLPIVAVGGGAGLGRMPQ</sequence>
<comment type="caution">
    <text evidence="2">The sequence shown here is derived from an EMBL/GenBank/DDBJ whole genome shotgun (WGS) entry which is preliminary data.</text>
</comment>
<protein>
    <submittedName>
        <fullName evidence="2">Glutamate receptor ionotropic, NMDA 2D isoform X1</fullName>
    </submittedName>
</protein>
<dbReference type="EMBL" id="BRZM01000063">
    <property type="protein sequence ID" value="GLD63738.1"/>
    <property type="molecule type" value="Genomic_DNA"/>
</dbReference>
<keyword evidence="2" id="KW-0675">Receptor</keyword>
<dbReference type="Proteomes" id="UP001279410">
    <property type="component" value="Unassembled WGS sequence"/>
</dbReference>